<sequence length="382" mass="41886">MSSGPGSFPPALTPTVTDFYGLQSWITYTLIGSCFSSLLVPVLIALFFFSTSDIRGRPIFILNVMALLLGIGEGVVLVVLQIQNILSPVANSTSPGGVLTWILFSFWSPAFIDSILYLRLWAVYPSTLTSRAVRCMILGTPIVSKMARFVVLSVATARWAHRTRIIGTFLAGLELWPYARVVWCFQLFDNVYMSALFIYQLRHQMHSDPPPVFRHRNPFTSRLRMLFIISVSNFVVPCLFSTAQIVIASTDIDATNLALFLTSTYLSIANNFVTIVGVVFATIWSTGSTWMGSNSNVGATMSAALPSWVANGSQSAMTILNLPPPPLPAHRGSHSPSSSFQIGWRSTLDLSQGEAPDSPITDAKIKRFGFIWSSGTLRFPPA</sequence>
<keyword evidence="1" id="KW-0812">Transmembrane</keyword>
<reference evidence="2" key="1">
    <citation type="submission" date="2020-11" db="EMBL/GenBank/DDBJ databases">
        <authorList>
            <consortium name="DOE Joint Genome Institute"/>
            <person name="Ahrendt S."/>
            <person name="Riley R."/>
            <person name="Andreopoulos W."/>
            <person name="Labutti K."/>
            <person name="Pangilinan J."/>
            <person name="Ruiz-Duenas F.J."/>
            <person name="Barrasa J.M."/>
            <person name="Sanchez-Garcia M."/>
            <person name="Camarero S."/>
            <person name="Miyauchi S."/>
            <person name="Serrano A."/>
            <person name="Linde D."/>
            <person name="Babiker R."/>
            <person name="Drula E."/>
            <person name="Ayuso-Fernandez I."/>
            <person name="Pacheco R."/>
            <person name="Padilla G."/>
            <person name="Ferreira P."/>
            <person name="Barriuso J."/>
            <person name="Kellner H."/>
            <person name="Castanera R."/>
            <person name="Alfaro M."/>
            <person name="Ramirez L."/>
            <person name="Pisabarro A.G."/>
            <person name="Kuo A."/>
            <person name="Tritt A."/>
            <person name="Lipzen A."/>
            <person name="He G."/>
            <person name="Yan M."/>
            <person name="Ng V."/>
            <person name="Cullen D."/>
            <person name="Martin F."/>
            <person name="Rosso M.-N."/>
            <person name="Henrissat B."/>
            <person name="Hibbett D."/>
            <person name="Martinez A.T."/>
            <person name="Grigoriev I.V."/>
        </authorList>
    </citation>
    <scope>NUCLEOTIDE SEQUENCE</scope>
    <source>
        <strain evidence="2">ATCC 90797</strain>
    </source>
</reference>
<keyword evidence="1" id="KW-1133">Transmembrane helix</keyword>
<protein>
    <submittedName>
        <fullName evidence="2">Uncharacterized protein</fullName>
    </submittedName>
</protein>
<comment type="caution">
    <text evidence="2">The sequence shown here is derived from an EMBL/GenBank/DDBJ whole genome shotgun (WGS) entry which is preliminary data.</text>
</comment>
<feature type="transmembrane region" description="Helical" evidence="1">
    <location>
        <begin position="259"/>
        <end position="284"/>
    </location>
</feature>
<feature type="transmembrane region" description="Helical" evidence="1">
    <location>
        <begin position="102"/>
        <end position="124"/>
    </location>
</feature>
<keyword evidence="1" id="KW-0472">Membrane</keyword>
<dbReference type="OrthoDB" id="2548432at2759"/>
<evidence type="ECO:0000313" key="2">
    <source>
        <dbReference type="EMBL" id="KAF9490052.1"/>
    </source>
</evidence>
<feature type="transmembrane region" description="Helical" evidence="1">
    <location>
        <begin position="223"/>
        <end position="247"/>
    </location>
</feature>
<dbReference type="EMBL" id="MU154651">
    <property type="protein sequence ID" value="KAF9490052.1"/>
    <property type="molecule type" value="Genomic_DNA"/>
</dbReference>
<organism evidence="2 3">
    <name type="scientific">Pleurotus eryngii</name>
    <name type="common">Boletus of the steppes</name>
    <dbReference type="NCBI Taxonomy" id="5323"/>
    <lineage>
        <taxon>Eukaryota</taxon>
        <taxon>Fungi</taxon>
        <taxon>Dikarya</taxon>
        <taxon>Basidiomycota</taxon>
        <taxon>Agaricomycotina</taxon>
        <taxon>Agaricomycetes</taxon>
        <taxon>Agaricomycetidae</taxon>
        <taxon>Agaricales</taxon>
        <taxon>Pleurotineae</taxon>
        <taxon>Pleurotaceae</taxon>
        <taxon>Pleurotus</taxon>
    </lineage>
</organism>
<evidence type="ECO:0000313" key="3">
    <source>
        <dbReference type="Proteomes" id="UP000807025"/>
    </source>
</evidence>
<proteinExistence type="predicted"/>
<accession>A0A9P5ZMD4</accession>
<feature type="transmembrane region" description="Helical" evidence="1">
    <location>
        <begin position="25"/>
        <end position="48"/>
    </location>
</feature>
<evidence type="ECO:0000256" key="1">
    <source>
        <dbReference type="SAM" id="Phobius"/>
    </source>
</evidence>
<dbReference type="Proteomes" id="UP000807025">
    <property type="component" value="Unassembled WGS sequence"/>
</dbReference>
<name>A0A9P5ZMD4_PLEER</name>
<keyword evidence="3" id="KW-1185">Reference proteome</keyword>
<feature type="transmembrane region" description="Helical" evidence="1">
    <location>
        <begin position="60"/>
        <end position="82"/>
    </location>
</feature>
<gene>
    <name evidence="2" type="ORF">BDN71DRAFT_1455214</name>
</gene>
<dbReference type="AlphaFoldDB" id="A0A9P5ZMD4"/>